<comment type="similarity">
    <text evidence="1">Belongs to the YciI family.</text>
</comment>
<gene>
    <name evidence="3" type="ORF">CHR90_18115</name>
</gene>
<keyword evidence="4" id="KW-1185">Reference proteome</keyword>
<sequence length="95" mass="10240">MQFLVIARDGTDADALSRRLATRDAHLANVKKYKEAGNIIVGGALLSAEGTMNGSALIADFPDRAALDAYLNSDPYTLNGVWQTFDVTEMKLPPV</sequence>
<dbReference type="RefSeq" id="WP_094410713.1">
    <property type="nucleotide sequence ID" value="NZ_BMJZ01000003.1"/>
</dbReference>
<dbReference type="Pfam" id="PF03795">
    <property type="entry name" value="YCII"/>
    <property type="match status" value="1"/>
</dbReference>
<accession>A0A255XKY3</accession>
<reference evidence="3 4" key="1">
    <citation type="submission" date="2017-07" db="EMBL/GenBank/DDBJ databases">
        <title>Elstera cyanobacteriorum sp. nov., a novel bacterium isolated from cyanobacterial aggregates in a eutrophic lake.</title>
        <authorList>
            <person name="Cai H."/>
        </authorList>
    </citation>
    <scope>NUCLEOTIDE SEQUENCE [LARGE SCALE GENOMIC DNA]</scope>
    <source>
        <strain evidence="3 4">TH019</strain>
    </source>
</reference>
<dbReference type="InterPro" id="IPR005545">
    <property type="entry name" value="YCII"/>
</dbReference>
<organism evidence="3 4">
    <name type="scientific">Elstera cyanobacteriorum</name>
    <dbReference type="NCBI Taxonomy" id="2022747"/>
    <lineage>
        <taxon>Bacteria</taxon>
        <taxon>Pseudomonadati</taxon>
        <taxon>Pseudomonadota</taxon>
        <taxon>Alphaproteobacteria</taxon>
        <taxon>Rhodospirillales</taxon>
        <taxon>Rhodospirillaceae</taxon>
        <taxon>Elstera</taxon>
    </lineage>
</organism>
<dbReference type="EMBL" id="NOXS01000035">
    <property type="protein sequence ID" value="OYQ17075.1"/>
    <property type="molecule type" value="Genomic_DNA"/>
</dbReference>
<dbReference type="OrthoDB" id="2293521at2"/>
<evidence type="ECO:0000259" key="2">
    <source>
        <dbReference type="Pfam" id="PF03795"/>
    </source>
</evidence>
<feature type="domain" description="YCII-related" evidence="2">
    <location>
        <begin position="1"/>
        <end position="91"/>
    </location>
</feature>
<proteinExistence type="inferred from homology"/>
<dbReference type="PANTHER" id="PTHR33606:SF3">
    <property type="entry name" value="PROTEIN YCII"/>
    <property type="match status" value="1"/>
</dbReference>
<protein>
    <recommendedName>
        <fullName evidence="2">YCII-related domain-containing protein</fullName>
    </recommendedName>
</protein>
<dbReference type="InterPro" id="IPR051807">
    <property type="entry name" value="Sec-metab_biosynth-assoc"/>
</dbReference>
<dbReference type="InterPro" id="IPR011008">
    <property type="entry name" value="Dimeric_a/b-barrel"/>
</dbReference>
<evidence type="ECO:0000313" key="3">
    <source>
        <dbReference type="EMBL" id="OYQ17075.1"/>
    </source>
</evidence>
<evidence type="ECO:0000313" key="4">
    <source>
        <dbReference type="Proteomes" id="UP000216361"/>
    </source>
</evidence>
<dbReference type="PANTHER" id="PTHR33606">
    <property type="entry name" value="PROTEIN YCII"/>
    <property type="match status" value="1"/>
</dbReference>
<name>A0A255XKY3_9PROT</name>
<comment type="caution">
    <text evidence="3">The sequence shown here is derived from an EMBL/GenBank/DDBJ whole genome shotgun (WGS) entry which is preliminary data.</text>
</comment>
<dbReference type="SUPFAM" id="SSF54909">
    <property type="entry name" value="Dimeric alpha+beta barrel"/>
    <property type="match status" value="1"/>
</dbReference>
<dbReference type="AlphaFoldDB" id="A0A255XKY3"/>
<evidence type="ECO:0000256" key="1">
    <source>
        <dbReference type="ARBA" id="ARBA00007689"/>
    </source>
</evidence>
<dbReference type="Proteomes" id="UP000216361">
    <property type="component" value="Unassembled WGS sequence"/>
</dbReference>
<dbReference type="Gene3D" id="3.30.70.1060">
    <property type="entry name" value="Dimeric alpha+beta barrel"/>
    <property type="match status" value="1"/>
</dbReference>